<keyword evidence="3" id="KW-1185">Reference proteome</keyword>
<keyword evidence="1" id="KW-1133">Transmembrane helix</keyword>
<gene>
    <name evidence="2" type="ORF">ACFO26_10410</name>
</gene>
<evidence type="ECO:0000313" key="2">
    <source>
        <dbReference type="EMBL" id="MFC4653313.1"/>
    </source>
</evidence>
<feature type="transmembrane region" description="Helical" evidence="1">
    <location>
        <begin position="6"/>
        <end position="27"/>
    </location>
</feature>
<accession>A0ABV9JFN0</accession>
<dbReference type="InterPro" id="IPR021008">
    <property type="entry name" value="DltX"/>
</dbReference>
<name>A0ABV9JFN0_9LACT</name>
<proteinExistence type="predicted"/>
<reference evidence="3" key="1">
    <citation type="journal article" date="2019" name="Int. J. Syst. Evol. Microbiol.">
        <title>The Global Catalogue of Microorganisms (GCM) 10K type strain sequencing project: providing services to taxonomists for standard genome sequencing and annotation.</title>
        <authorList>
            <consortium name="The Broad Institute Genomics Platform"/>
            <consortium name="The Broad Institute Genome Sequencing Center for Infectious Disease"/>
            <person name="Wu L."/>
            <person name="Ma J."/>
        </authorList>
    </citation>
    <scope>NUCLEOTIDE SEQUENCE [LARGE SCALE GENOMIC DNA]</scope>
    <source>
        <strain evidence="3">CCUG 63287</strain>
    </source>
</reference>
<dbReference type="Pfam" id="PF12459">
    <property type="entry name" value="DltX"/>
    <property type="match status" value="1"/>
</dbReference>
<keyword evidence="1" id="KW-0472">Membrane</keyword>
<dbReference type="Proteomes" id="UP001595987">
    <property type="component" value="Unassembled WGS sequence"/>
</dbReference>
<dbReference type="EMBL" id="JBHSGD010000010">
    <property type="protein sequence ID" value="MFC4653313.1"/>
    <property type="molecule type" value="Genomic_DNA"/>
</dbReference>
<organism evidence="2 3">
    <name type="scientific">Lactococcus nasutitermitis</name>
    <dbReference type="NCBI Taxonomy" id="1652957"/>
    <lineage>
        <taxon>Bacteria</taxon>
        <taxon>Bacillati</taxon>
        <taxon>Bacillota</taxon>
        <taxon>Bacilli</taxon>
        <taxon>Lactobacillales</taxon>
        <taxon>Streptococcaceae</taxon>
        <taxon>Lactococcus</taxon>
    </lineage>
</organism>
<sequence>MKHKELWLFLGKTLFYFVIIVILLFLYSYSRTGGVHFIYNEF</sequence>
<keyword evidence="1" id="KW-0812">Transmembrane</keyword>
<evidence type="ECO:0000256" key="1">
    <source>
        <dbReference type="SAM" id="Phobius"/>
    </source>
</evidence>
<comment type="caution">
    <text evidence="2">The sequence shown here is derived from an EMBL/GenBank/DDBJ whole genome shotgun (WGS) entry which is preliminary data.</text>
</comment>
<protein>
    <submittedName>
        <fullName evidence="2">Teichoic acid D-Ala incorporation-associated protein DltX</fullName>
    </submittedName>
</protein>
<evidence type="ECO:0000313" key="3">
    <source>
        <dbReference type="Proteomes" id="UP001595987"/>
    </source>
</evidence>
<dbReference type="RefSeq" id="WP_213536493.1">
    <property type="nucleotide sequence ID" value="NZ_BOVQ01000007.1"/>
</dbReference>